<organism evidence="3 4">
    <name type="scientific">Cymbomonas tetramitiformis</name>
    <dbReference type="NCBI Taxonomy" id="36881"/>
    <lineage>
        <taxon>Eukaryota</taxon>
        <taxon>Viridiplantae</taxon>
        <taxon>Chlorophyta</taxon>
        <taxon>Pyramimonadophyceae</taxon>
        <taxon>Pyramimonadales</taxon>
        <taxon>Pyramimonadaceae</taxon>
        <taxon>Cymbomonas</taxon>
    </lineage>
</organism>
<dbReference type="EMBL" id="LGRX02032845">
    <property type="protein sequence ID" value="KAK3243454.1"/>
    <property type="molecule type" value="Genomic_DNA"/>
</dbReference>
<feature type="compositionally biased region" description="Low complexity" evidence="2">
    <location>
        <begin position="273"/>
        <end position="287"/>
    </location>
</feature>
<feature type="region of interest" description="Disordered" evidence="2">
    <location>
        <begin position="1152"/>
        <end position="1178"/>
    </location>
</feature>
<dbReference type="GO" id="GO:0005930">
    <property type="term" value="C:axoneme"/>
    <property type="evidence" value="ECO:0007669"/>
    <property type="project" value="UniProtKB-SubCell"/>
</dbReference>
<dbReference type="InterPro" id="IPR001611">
    <property type="entry name" value="Leu-rich_rpt"/>
</dbReference>
<name>A0AAE0BWT7_9CHLO</name>
<dbReference type="SUPFAM" id="SSF52047">
    <property type="entry name" value="RNI-like"/>
    <property type="match status" value="2"/>
</dbReference>
<keyword evidence="4" id="KW-1185">Reference proteome</keyword>
<dbReference type="Proteomes" id="UP001190700">
    <property type="component" value="Unassembled WGS sequence"/>
</dbReference>
<feature type="region of interest" description="Disordered" evidence="2">
    <location>
        <begin position="66"/>
        <end position="88"/>
    </location>
</feature>
<comment type="caution">
    <text evidence="3">The sequence shown here is derived from an EMBL/GenBank/DDBJ whole genome shotgun (WGS) entry which is preliminary data.</text>
</comment>
<accession>A0AAE0BWT7</accession>
<feature type="non-terminal residue" evidence="3">
    <location>
        <position position="2513"/>
    </location>
</feature>
<feature type="compositionally biased region" description="Basic and acidic residues" evidence="2">
    <location>
        <begin position="11"/>
        <end position="20"/>
    </location>
</feature>
<evidence type="ECO:0000313" key="3">
    <source>
        <dbReference type="EMBL" id="KAK3243454.1"/>
    </source>
</evidence>
<feature type="region of interest" description="Disordered" evidence="2">
    <location>
        <begin position="269"/>
        <end position="305"/>
    </location>
</feature>
<dbReference type="InterPro" id="IPR052394">
    <property type="entry name" value="LRR-containing"/>
</dbReference>
<proteinExistence type="predicted"/>
<dbReference type="PANTHER" id="PTHR24114">
    <property type="entry name" value="LEUCINE RICH REPEAT FAMILY PROTEIN"/>
    <property type="match status" value="1"/>
</dbReference>
<feature type="region of interest" description="Disordered" evidence="2">
    <location>
        <begin position="2201"/>
        <end position="2220"/>
    </location>
</feature>
<feature type="region of interest" description="Disordered" evidence="2">
    <location>
        <begin position="144"/>
        <end position="182"/>
    </location>
</feature>
<dbReference type="Gene3D" id="3.80.10.10">
    <property type="entry name" value="Ribonuclease Inhibitor"/>
    <property type="match status" value="3"/>
</dbReference>
<gene>
    <name evidence="3" type="ORF">CYMTET_46892</name>
</gene>
<evidence type="ECO:0000256" key="2">
    <source>
        <dbReference type="SAM" id="MobiDB-lite"/>
    </source>
</evidence>
<feature type="region of interest" description="Disordered" evidence="2">
    <location>
        <begin position="1195"/>
        <end position="1248"/>
    </location>
</feature>
<dbReference type="PANTHER" id="PTHR24114:SF2">
    <property type="entry name" value="F-BOX DOMAIN-CONTAINING PROTEIN-RELATED"/>
    <property type="match status" value="1"/>
</dbReference>
<feature type="region of interest" description="Disordered" evidence="2">
    <location>
        <begin position="1"/>
        <end position="35"/>
    </location>
</feature>
<evidence type="ECO:0000256" key="1">
    <source>
        <dbReference type="ARBA" id="ARBA00004430"/>
    </source>
</evidence>
<sequence>MGCGTSTKRLSGREAYRLEDPPPLVETTSTEAAPTERAGVAAIVVATKPGADDDDAASQASEFGFASADNACRTQSSGTPRLGEPKPLSVRLPLLRAVGRGKLHPDSCAASTAIQEDDQPPLSFRSLLHDPAAVARVTGKALYDVPNPSHEASLSFRGEQPDPCPEAPRSEAHPAGAKQHGEAIVRDDKMSQLLDDMLLEDDATSRGKVDRLVAIREVDSTRGLVLETEAMPDAMLRSPLQAPGAGKDSSLDLDSELEELFSFSPQAGAEALAEAPEWGGEQGQEAPEGGGEQGQERAQRATASCARQEELELADELLPPDVDEFRRYYQLKEDEQMVDSWMTADGDASWEDLLGSEFQGELFEHTQLLAELDNLNPEEAHKHELRVVLEGETELDESHRQVLIGLFPSMAILAVRVLRKPLSGNCVLLQVRPYGIKHRSEDPMLITIEPKPECMRRWTSASSAVEIFGVYHSLPALGPFFVAQQASQDDRCKGGEEGTKAVVEIEPTESGGIGWQIVGVNWEPLMSPANLRVANLMSFQELYVLGIEPWSQRWHMPVPASSEEVLDELLAPGGALQQGIYREGFTCTPHVGLFDKVELKEVLGAHVLPEAAEELPRSSLFRDQPGNWESAREAAEAVLASIGQHDHGWLGEGHAWRAACGWAHGELRAENIMLDCTGAKWLINAACKEQRHVFSDLAHLEANLLFQCTPLVMSLEDIAGAGDVGHVAHWLGVPKDVAAIIHTYCVHEVGAAGATSPQVAPQARPRAQTTFGPVGAATDRLTALQGFLQSSVPFRYRQRIGSRLSASTTSPSLCLIQATQMTDVLLPSSREGLLQSARRNPAGMDRSLYTRALNAAAAVMSALRRNLLSFATFTEGLDMVADNYTFPDSHRGLDMIAIAYTVCLLVAIVPQLSTPELSPPQKRWALYSFLQLARGLETMVAAEFGVNDNRMNEGSKEGVLKKHRLRPLYALAPGQRVKVHCSIDWKATFDMQQTMSYGWRLATVTSYSTNDETTTFSEGDCIMPQYLIQTSHLLLPRYPCSMPHELLLEWERRAHATASQRVADSTACAPLDLSRAVRAVQLEHLAKAGDRDVPEDGPYATIRCLLKTFMGVKATKALKSSMQDDLAVEIHVGGKLLDYGTASLRLVRFHPEKPAAPDVPDPEESEAEQGLRPGFHLAPISKRDMQLGTLWSEAISEGDPGALPTSPLVDLPASPVDKPEEPEGPEEPGDPEGVQMEGESAESAAENCEGPRADLELVLTGFPGAIPVDGTADDVQGWLLLPLRTEEARECWIAGGHWTLRCTVPGLRDDNLIRFTCSAFGPYFCYRRGQRLCLPEPEGVLRVATIQGFDPSTGHFVVRRDAEEASVPLRTLGLQNHFAAPCHRYAPGHRLVLRRGAAWAEAVVVHTDSSAASSSEPDGRSVLQLRPGGAESAGQRQGDASKTFLADLNEFNHGMHLLDPMALKVVMNRYRRAELKRHAEMVDAITGAHLRILNNCANLRHFRHVDALERLWKHPASFDDEGKPWNVAMQEGDTLGISRFYRNWDRREEGVHNADTWLILASSAMGKSALLRQVHVACLLDKHTEFTPLMVDVATLARVLTTLAQERSDTSEDPQSDVDAGVFDRYLHAVYKDSSESSMLRQALSARRVLMLVDGMDQSRISGSGRRAVERYVLRYLTRQGFLILVALRPGGLDLTCLRETVRDDRWLFLMPPSPEQQQQIIAKRVTSEEKRAAVKASLAANVQFSRTPGMLSMLISTCQVVSQLPQDQNQLALLVLQTILLHTNFQKRGDMGALTTMAAVDESVPATKEAASRFRLLQKITFSTNPKTLLLQRVAFAASSRQLLYLPETVVLRELQTEGDRRRWREILEQVAAHNLPLLRFVTESLAVDGRYVICFVHSIFQDIFCSLEMLRRLQGSASECARLPSLADAQQNAMWHRALALSQRSVSTFFQQLAGHYMSATNGALASEGQMLDPAAMTEVFAPLMRHAENCHVIRVRDAAPGATAHEPLGVLASALRLRQFPHLASLHMENCSITSRGAAANTPLASLVLPHNSIGPSGLAALAGGLVTNTTLHTLQLGHNQVARKVPSETGAPVRPEGVSEGVGALGKALRVNRTLQHLDLQSNGIDAAGMVALAPGVAMSKALVHLNLSGNPFATEVSAGLLALVIALCPIGDLDDFRDTTVPTEVLGAARASVFQSGSRPHAGRKDPERLKGAAPRPYNTTLAELKLAERVIPLGLLRRSDASQMDFSCIPPQAQLRPADVVVISALLRGGSRITKFSLRGNLLCGRKVSEDLDASKASTEHPEALVALLYLLAKQPQLTELDLSFNKLGRVSVAALAAGLSVGPVFEWGWGAWPKGDRAVKHANAFGLHFPEDWNTKVEVELKRLDLSGNSLGEVGAKGVAKLLRMGPGTHLRDLVALKLDQNRLRPEGAAALCAVLGTRMNNTLRELSLAENELGGENGHAAHSLATMLRVNTSLRRLDLHGNHWLAADAVIITEAIRPMDHLEDA</sequence>
<feature type="compositionally biased region" description="Acidic residues" evidence="2">
    <location>
        <begin position="1220"/>
        <end position="1230"/>
    </location>
</feature>
<reference evidence="3 4" key="1">
    <citation type="journal article" date="2015" name="Genome Biol. Evol.">
        <title>Comparative Genomics of a Bacterivorous Green Alga Reveals Evolutionary Causalities and Consequences of Phago-Mixotrophic Mode of Nutrition.</title>
        <authorList>
            <person name="Burns J.A."/>
            <person name="Paasch A."/>
            <person name="Narechania A."/>
            <person name="Kim E."/>
        </authorList>
    </citation>
    <scope>NUCLEOTIDE SEQUENCE [LARGE SCALE GENOMIC DNA]</scope>
    <source>
        <strain evidence="3 4">PLY_AMNH</strain>
    </source>
</reference>
<dbReference type="SMART" id="SM00368">
    <property type="entry name" value="LRR_RI"/>
    <property type="match status" value="9"/>
</dbReference>
<protein>
    <submittedName>
        <fullName evidence="3">Uncharacterized protein</fullName>
    </submittedName>
</protein>
<feature type="region of interest" description="Disordered" evidence="2">
    <location>
        <begin position="1410"/>
        <end position="1438"/>
    </location>
</feature>
<dbReference type="InterPro" id="IPR032675">
    <property type="entry name" value="LRR_dom_sf"/>
</dbReference>
<dbReference type="Pfam" id="PF13516">
    <property type="entry name" value="LRR_6"/>
    <property type="match status" value="2"/>
</dbReference>
<evidence type="ECO:0000313" key="4">
    <source>
        <dbReference type="Proteomes" id="UP001190700"/>
    </source>
</evidence>
<comment type="subcellular location">
    <subcellularLocation>
        <location evidence="1">Cytoplasm</location>
        <location evidence="1">Cytoskeleton</location>
        <location evidence="1">Cilium axoneme</location>
    </subcellularLocation>
</comment>